<dbReference type="Pfam" id="PF02875">
    <property type="entry name" value="Mur_ligase_C"/>
    <property type="match status" value="1"/>
</dbReference>
<dbReference type="InterPro" id="IPR036565">
    <property type="entry name" value="Mur-like_cat_sf"/>
</dbReference>
<dbReference type="Proteomes" id="UP001197974">
    <property type="component" value="Chromosome"/>
</dbReference>
<dbReference type="Pfam" id="PF08245">
    <property type="entry name" value="Mur_ligase_M"/>
    <property type="match status" value="1"/>
</dbReference>
<dbReference type="PANTHER" id="PTHR43024:SF1">
    <property type="entry name" value="UDP-N-ACETYLMURAMOYL-TRIPEPTIDE--D-ALANYL-D-ALANINE LIGASE"/>
    <property type="match status" value="1"/>
</dbReference>
<dbReference type="InterPro" id="IPR013221">
    <property type="entry name" value="Mur_ligase_cen"/>
</dbReference>
<dbReference type="EMBL" id="CP129013">
    <property type="protein sequence ID" value="WLR43127.1"/>
    <property type="molecule type" value="Genomic_DNA"/>
</dbReference>
<keyword evidence="7" id="KW-1185">Reference proteome</keyword>
<name>A0ABY9JX96_9BACI</name>
<organism evidence="6 7">
    <name type="scientific">Bacillus carboniphilus</name>
    <dbReference type="NCBI Taxonomy" id="86663"/>
    <lineage>
        <taxon>Bacteria</taxon>
        <taxon>Bacillati</taxon>
        <taxon>Bacillota</taxon>
        <taxon>Bacilli</taxon>
        <taxon>Bacillales</taxon>
        <taxon>Bacillaceae</taxon>
        <taxon>Bacillus</taxon>
    </lineage>
</organism>
<dbReference type="SUPFAM" id="SSF53623">
    <property type="entry name" value="MurD-like peptide ligases, catalytic domain"/>
    <property type="match status" value="1"/>
</dbReference>
<feature type="domain" description="ATP-grasp" evidence="5">
    <location>
        <begin position="8"/>
        <end position="241"/>
    </location>
</feature>
<dbReference type="Pfam" id="PF14398">
    <property type="entry name" value="ATPgrasp_YheCD"/>
    <property type="match status" value="1"/>
</dbReference>
<dbReference type="InterPro" id="IPR036615">
    <property type="entry name" value="Mur_ligase_C_dom_sf"/>
</dbReference>
<dbReference type="SUPFAM" id="SSF56059">
    <property type="entry name" value="Glutathione synthetase ATP-binding domain-like"/>
    <property type="match status" value="1"/>
</dbReference>
<gene>
    <name evidence="6" type="ORF">LC087_02655</name>
</gene>
<dbReference type="InterPro" id="IPR011761">
    <property type="entry name" value="ATP-grasp"/>
</dbReference>
<evidence type="ECO:0000256" key="4">
    <source>
        <dbReference type="PROSITE-ProRule" id="PRU00409"/>
    </source>
</evidence>
<keyword evidence="3 4" id="KW-0067">ATP-binding</keyword>
<sequence length="618" mass="71254">MNERLKKANEFTQYLIPSYIIRTIDSFYSFLHAFQKLVIKPIDGRKGKGIYYIEKREEEFYVLQDSSLIRYQLQEMEEFLNETILKETFILQPYIECKTQSGQIYDFRLHTQKDGEGRWGITAIYPRLAPDGSIVANINNGGSTNYLRPFLMQEFQDQAFNIKRTLEYFALSLSSHLDDLQMYLYEEVIDELGIDIALDKENKIWIFEVNWRPGCPPTFYLEMDVVKKTIEYAKFLVTSQPKIKQHITSAKNRLASQKPSIPIIAITGSAGKTTTKAFIASILQTRWKTFSSKDYWNTTEHTKKHAEQLRQELYQAAVLEYGMAYKGVITEHCSIIQPNISVVTNIGLAHVGNFNSEVKNVAKAKSELIHGMKQDGVLFMNNDDENSRFLEIDRFKGKIYTVGIKKKADYRAHDVQYEEEGMSFKTILNEKEYKLFIPIFGEHHVYNALHAIAVADYLGFSPVEIISGLQFKKPPRRLTIYHCNKDITLIDDTVHSHPQGVKAAIDVLVNIAYERKIVILGQMRELGDLRDQEYRKVGQYVAEMKLDLLITYGFRTDMIGIGAKEANYPSTKIFHFKNKGQMHSFLEKELGNGDTVLVKGASKTNMFETIKFLDETFS</sequence>
<dbReference type="SUPFAM" id="SSF53244">
    <property type="entry name" value="MurD-like peptide ligases, peptide-binding domain"/>
    <property type="match status" value="1"/>
</dbReference>
<evidence type="ECO:0000259" key="5">
    <source>
        <dbReference type="PROSITE" id="PS50975"/>
    </source>
</evidence>
<dbReference type="Gene3D" id="3.30.470.20">
    <property type="entry name" value="ATP-grasp fold, B domain"/>
    <property type="match status" value="1"/>
</dbReference>
<evidence type="ECO:0000313" key="6">
    <source>
        <dbReference type="EMBL" id="WLR43127.1"/>
    </source>
</evidence>
<proteinExistence type="predicted"/>
<keyword evidence="1" id="KW-0436">Ligase</keyword>
<accession>A0ABY9JX96</accession>
<dbReference type="RefSeq" id="WP_306019920.1">
    <property type="nucleotide sequence ID" value="NZ_CP129013.1"/>
</dbReference>
<dbReference type="Gene3D" id="3.40.1190.10">
    <property type="entry name" value="Mur-like, catalytic domain"/>
    <property type="match status" value="1"/>
</dbReference>
<protein>
    <submittedName>
        <fullName evidence="6">YheC/YheD family protein</fullName>
    </submittedName>
</protein>
<evidence type="ECO:0000256" key="1">
    <source>
        <dbReference type="ARBA" id="ARBA00022598"/>
    </source>
</evidence>
<evidence type="ECO:0000256" key="3">
    <source>
        <dbReference type="ARBA" id="ARBA00022840"/>
    </source>
</evidence>
<dbReference type="InterPro" id="IPR051046">
    <property type="entry name" value="MurCDEF_CellWall_CoF430Synth"/>
</dbReference>
<dbReference type="InterPro" id="IPR013815">
    <property type="entry name" value="ATP_grasp_subdomain_1"/>
</dbReference>
<reference evidence="6 7" key="1">
    <citation type="submission" date="2023-06" db="EMBL/GenBank/DDBJ databases">
        <title>Five Gram-positive bacteria isolated from mangrove sediments in Shenzhen, Guangdong, China.</title>
        <authorList>
            <person name="Yu S."/>
            <person name="Zheng W."/>
            <person name="Huang Y."/>
        </authorList>
    </citation>
    <scope>NUCLEOTIDE SEQUENCE [LARGE SCALE GENOMIC DNA]</scope>
    <source>
        <strain evidence="6 7">SaN35-3</strain>
    </source>
</reference>
<evidence type="ECO:0000256" key="2">
    <source>
        <dbReference type="ARBA" id="ARBA00022741"/>
    </source>
</evidence>
<evidence type="ECO:0000313" key="7">
    <source>
        <dbReference type="Proteomes" id="UP001197974"/>
    </source>
</evidence>
<dbReference type="PROSITE" id="PS50975">
    <property type="entry name" value="ATP_GRASP"/>
    <property type="match status" value="1"/>
</dbReference>
<keyword evidence="2 4" id="KW-0547">Nucleotide-binding</keyword>
<dbReference type="PANTHER" id="PTHR43024">
    <property type="entry name" value="UDP-N-ACETYLMURAMOYL-TRIPEPTIDE--D-ALANYL-D-ALANINE LIGASE"/>
    <property type="match status" value="1"/>
</dbReference>
<dbReference type="InterPro" id="IPR026838">
    <property type="entry name" value="YheC/D"/>
</dbReference>
<dbReference type="InterPro" id="IPR004101">
    <property type="entry name" value="Mur_ligase_C"/>
</dbReference>
<dbReference type="Gene3D" id="3.90.190.20">
    <property type="entry name" value="Mur ligase, C-terminal domain"/>
    <property type="match status" value="1"/>
</dbReference>
<dbReference type="Gene3D" id="3.30.1490.20">
    <property type="entry name" value="ATP-grasp fold, A domain"/>
    <property type="match status" value="1"/>
</dbReference>